<organism evidence="1">
    <name type="scientific">bioreactor metagenome</name>
    <dbReference type="NCBI Taxonomy" id="1076179"/>
    <lineage>
        <taxon>unclassified sequences</taxon>
        <taxon>metagenomes</taxon>
        <taxon>ecological metagenomes</taxon>
    </lineage>
</organism>
<gene>
    <name evidence="1" type="ORF">SDC9_10540</name>
</gene>
<dbReference type="SUPFAM" id="SSF49695">
    <property type="entry name" value="gamma-Crystallin-like"/>
    <property type="match status" value="1"/>
</dbReference>
<dbReference type="Gene3D" id="2.60.20.10">
    <property type="entry name" value="Crystallins"/>
    <property type="match status" value="1"/>
</dbReference>
<reference evidence="1" key="1">
    <citation type="submission" date="2019-08" db="EMBL/GenBank/DDBJ databases">
        <authorList>
            <person name="Kucharzyk K."/>
            <person name="Murdoch R.W."/>
            <person name="Higgins S."/>
            <person name="Loffler F."/>
        </authorList>
    </citation>
    <scope>NUCLEOTIDE SEQUENCE</scope>
</reference>
<dbReference type="AlphaFoldDB" id="A0A644TD87"/>
<dbReference type="InterPro" id="IPR011024">
    <property type="entry name" value="G_crystallin-like"/>
</dbReference>
<accession>A0A644TD87</accession>
<proteinExistence type="predicted"/>
<protein>
    <submittedName>
        <fullName evidence="1">Uncharacterized protein</fullName>
    </submittedName>
</protein>
<name>A0A644TD87_9ZZZZ</name>
<comment type="caution">
    <text evidence="1">The sequence shown here is derived from an EMBL/GenBank/DDBJ whole genome shotgun (WGS) entry which is preliminary data.</text>
</comment>
<sequence>MIRVLASVLLGVMVSALPVAANVSAAEIASKYYPNPQVFDNTYGTILSPAEIVALYPMSAEDEAKLIQVVPQCPVNVDGVWYKAEEITLFNGHQLHFTTDKKGGLYAFTDARAMEIFLEAEYGDIFNTSTDKAMQMLRLDRSELFADWLYSGNLMLLDPYAQISNLATLGWDNQISSAQICSSAPVTLWEYSGFQGSSFTMLADSSHAALTFEGWNDRASAIS</sequence>
<dbReference type="EMBL" id="VSSQ01000026">
    <property type="protein sequence ID" value="MPL64878.1"/>
    <property type="molecule type" value="Genomic_DNA"/>
</dbReference>
<evidence type="ECO:0000313" key="1">
    <source>
        <dbReference type="EMBL" id="MPL64878.1"/>
    </source>
</evidence>